<evidence type="ECO:0000313" key="3">
    <source>
        <dbReference type="Proteomes" id="UP001589575"/>
    </source>
</evidence>
<dbReference type="EMBL" id="JBHMFI010000001">
    <property type="protein sequence ID" value="MFB9070418.1"/>
    <property type="molecule type" value="Genomic_DNA"/>
</dbReference>
<reference evidence="2 3" key="1">
    <citation type="submission" date="2024-09" db="EMBL/GenBank/DDBJ databases">
        <authorList>
            <person name="Sun Q."/>
            <person name="Mori K."/>
        </authorList>
    </citation>
    <scope>NUCLEOTIDE SEQUENCE [LARGE SCALE GENOMIC DNA]</scope>
    <source>
        <strain evidence="2 3">CCM 7609</strain>
    </source>
</reference>
<feature type="region of interest" description="Disordered" evidence="1">
    <location>
        <begin position="38"/>
        <end position="61"/>
    </location>
</feature>
<comment type="caution">
    <text evidence="2">The sequence shown here is derived from an EMBL/GenBank/DDBJ whole genome shotgun (WGS) entry which is preliminary data.</text>
</comment>
<evidence type="ECO:0000256" key="1">
    <source>
        <dbReference type="SAM" id="MobiDB-lite"/>
    </source>
</evidence>
<gene>
    <name evidence="2" type="ORF">ACFFX0_04120</name>
</gene>
<evidence type="ECO:0000313" key="2">
    <source>
        <dbReference type="EMBL" id="MFB9070418.1"/>
    </source>
</evidence>
<keyword evidence="3" id="KW-1185">Reference proteome</keyword>
<protein>
    <submittedName>
        <fullName evidence="2">Uncharacterized protein</fullName>
    </submittedName>
</protein>
<name>A0ABV5FUQ6_9MICC</name>
<organism evidence="2 3">
    <name type="scientific">Citricoccus parietis</name>
    <dbReference type="NCBI Taxonomy" id="592307"/>
    <lineage>
        <taxon>Bacteria</taxon>
        <taxon>Bacillati</taxon>
        <taxon>Actinomycetota</taxon>
        <taxon>Actinomycetes</taxon>
        <taxon>Micrococcales</taxon>
        <taxon>Micrococcaceae</taxon>
        <taxon>Citricoccus</taxon>
    </lineage>
</organism>
<accession>A0ABV5FUQ6</accession>
<feature type="compositionally biased region" description="Polar residues" evidence="1">
    <location>
        <begin position="38"/>
        <end position="52"/>
    </location>
</feature>
<proteinExistence type="predicted"/>
<dbReference type="Proteomes" id="UP001589575">
    <property type="component" value="Unassembled WGS sequence"/>
</dbReference>
<sequence length="61" mass="6432">MAGSASPAGQSIHLKESFPCLPSQTSNFAWGPGCSWTESPSRWTRGTRSAWSGATVPARPP</sequence>